<evidence type="ECO:0000256" key="2">
    <source>
        <dbReference type="ARBA" id="ARBA00022737"/>
    </source>
</evidence>
<sequence length="487" mass="55450">MLRITLRNSIKPLPRQQPVLVATKRSFSTTQHLLDSHSHHHTHHHPHPQSVRDRIYGTRRQRFWMDKILQRENQKSVCPTHPGKERKLIEKTIADSAMIEYLPFKSSPALLDDYITVDGRIRTGKLLEDLDAMAGSIAYQHIDNGDPQARPVTIVTACVDRFDLFLPKAVEDYKLTGQVTYVGRSSMEIFLKAETIPEGIQDLDLEKQHTPTSQDLVGHLSPNTVLATRFTMVAIDSVTRKSVQINPLKTTSPAEERLFEFAMANKARKKKAVESSLSRMPPTPSERLAIHDTYLEYSKYLGGEDDSFTSGVSIEERVPLPEDVVWMKDTRLDSTFLMQPQDRNIHNNIFGGYLMRRAYEVAYANSITYLKSRDAMLLAMDECVFRKPVHVGTLLNLKSEIIYAEGHPHKSFQVRVVAEVVDINKGKSETTNIFYFTMAATSDKASPRRILPKTYAETMIWLEGKRRRQEGVHSRQSLLHDLSGAQA</sequence>
<dbReference type="PANTHER" id="PTHR12655:SF0">
    <property type="entry name" value="ACYL-COENZYME A THIOESTERASE 9, MITOCHONDRIAL"/>
    <property type="match status" value="1"/>
</dbReference>
<accession>A0A068RHP5</accession>
<comment type="similarity">
    <text evidence="1">Belongs to the acyl coenzyme A hydrolase family.</text>
</comment>
<dbReference type="AlphaFoldDB" id="A0A068RHP5"/>
<comment type="caution">
    <text evidence="7">The sequence shown here is derived from an EMBL/GenBank/DDBJ whole genome shotgun (WGS) entry which is preliminary data.</text>
</comment>
<evidence type="ECO:0000256" key="4">
    <source>
        <dbReference type="ARBA" id="ARBA00022946"/>
    </source>
</evidence>
<proteinExistence type="inferred from homology"/>
<name>A0A068RHP5_9FUNG</name>
<evidence type="ECO:0000256" key="3">
    <source>
        <dbReference type="ARBA" id="ARBA00022801"/>
    </source>
</evidence>
<dbReference type="SUPFAM" id="SSF54637">
    <property type="entry name" value="Thioesterase/thiol ester dehydrase-isomerase"/>
    <property type="match status" value="2"/>
</dbReference>
<dbReference type="InterPro" id="IPR029069">
    <property type="entry name" value="HotDog_dom_sf"/>
</dbReference>
<dbReference type="PANTHER" id="PTHR12655">
    <property type="entry name" value="ACYL-COA THIOESTERASE"/>
    <property type="match status" value="1"/>
</dbReference>
<keyword evidence="4" id="KW-0809">Transit peptide</keyword>
<evidence type="ECO:0000256" key="5">
    <source>
        <dbReference type="SAM" id="MobiDB-lite"/>
    </source>
</evidence>
<dbReference type="GO" id="GO:0006637">
    <property type="term" value="P:acyl-CoA metabolic process"/>
    <property type="evidence" value="ECO:0007669"/>
    <property type="project" value="TreeGrafter"/>
</dbReference>
<dbReference type="VEuPathDB" id="FungiDB:LCOR_00918.1"/>
<dbReference type="GO" id="GO:0016853">
    <property type="term" value="F:isomerase activity"/>
    <property type="evidence" value="ECO:0007669"/>
    <property type="project" value="UniProtKB-KW"/>
</dbReference>
<feature type="compositionally biased region" description="Basic residues" evidence="5">
    <location>
        <begin position="38"/>
        <end position="47"/>
    </location>
</feature>
<dbReference type="EMBL" id="CBTN010000002">
    <property type="protein sequence ID" value="CDH49162.1"/>
    <property type="molecule type" value="Genomic_DNA"/>
</dbReference>
<evidence type="ECO:0000313" key="8">
    <source>
        <dbReference type="Proteomes" id="UP000027586"/>
    </source>
</evidence>
<dbReference type="Gene3D" id="3.10.129.10">
    <property type="entry name" value="Hotdog Thioesterase"/>
    <property type="match status" value="2"/>
</dbReference>
<organism evidence="7 8">
    <name type="scientific">Lichtheimia corymbifera JMRC:FSU:9682</name>
    <dbReference type="NCBI Taxonomy" id="1263082"/>
    <lineage>
        <taxon>Eukaryota</taxon>
        <taxon>Fungi</taxon>
        <taxon>Fungi incertae sedis</taxon>
        <taxon>Mucoromycota</taxon>
        <taxon>Mucoromycotina</taxon>
        <taxon>Mucoromycetes</taxon>
        <taxon>Mucorales</taxon>
        <taxon>Lichtheimiaceae</taxon>
        <taxon>Lichtheimia</taxon>
    </lineage>
</organism>
<dbReference type="STRING" id="1263082.A0A068RHP5"/>
<dbReference type="InterPro" id="IPR033120">
    <property type="entry name" value="HOTDOG_ACOT"/>
</dbReference>
<feature type="domain" description="HotDog ACOT-type" evidence="6">
    <location>
        <begin position="100"/>
        <end position="238"/>
    </location>
</feature>
<gene>
    <name evidence="7" type="ORF">LCOR_00918.1</name>
</gene>
<dbReference type="CDD" id="cd03442">
    <property type="entry name" value="BFIT_BACH"/>
    <property type="match status" value="2"/>
</dbReference>
<keyword evidence="2" id="KW-0677">Repeat</keyword>
<dbReference type="GO" id="GO:0005739">
    <property type="term" value="C:mitochondrion"/>
    <property type="evidence" value="ECO:0007669"/>
    <property type="project" value="TreeGrafter"/>
</dbReference>
<dbReference type="PROSITE" id="PS51770">
    <property type="entry name" value="HOTDOG_ACOT"/>
    <property type="match status" value="2"/>
</dbReference>
<dbReference type="GO" id="GO:0047617">
    <property type="term" value="F:fatty acyl-CoA hydrolase activity"/>
    <property type="evidence" value="ECO:0007669"/>
    <property type="project" value="TreeGrafter"/>
</dbReference>
<dbReference type="OrthoDB" id="331699at2759"/>
<reference evidence="7" key="1">
    <citation type="submission" date="2013-08" db="EMBL/GenBank/DDBJ databases">
        <title>Gene expansion shapes genome architecture in the human pathogen Lichtheimia corymbifera: an evolutionary genomics analysis in the ancient terrestrial Mucorales (Mucoromycotina).</title>
        <authorList>
            <person name="Schwartze V.U."/>
            <person name="Winter S."/>
            <person name="Shelest E."/>
            <person name="Marcet-Houben M."/>
            <person name="Horn F."/>
            <person name="Wehner S."/>
            <person name="Hoffmann K."/>
            <person name="Riege K."/>
            <person name="Sammeth M."/>
            <person name="Nowrousian M."/>
            <person name="Valiante V."/>
            <person name="Linde J."/>
            <person name="Jacobsen I.D."/>
            <person name="Marz M."/>
            <person name="Brakhage A.A."/>
            <person name="Gabaldon T."/>
            <person name="Bocker S."/>
            <person name="Voigt K."/>
        </authorList>
    </citation>
    <scope>NUCLEOTIDE SEQUENCE [LARGE SCALE GENOMIC DNA]</scope>
    <source>
        <strain evidence="7">FSU 9682</strain>
    </source>
</reference>
<evidence type="ECO:0000313" key="7">
    <source>
        <dbReference type="EMBL" id="CDH49162.1"/>
    </source>
</evidence>
<evidence type="ECO:0000256" key="1">
    <source>
        <dbReference type="ARBA" id="ARBA00010458"/>
    </source>
</evidence>
<feature type="region of interest" description="Disordered" evidence="5">
    <location>
        <begin position="31"/>
        <end position="52"/>
    </location>
</feature>
<dbReference type="Proteomes" id="UP000027586">
    <property type="component" value="Unassembled WGS sequence"/>
</dbReference>
<keyword evidence="3" id="KW-0378">Hydrolase</keyword>
<feature type="domain" description="HotDog ACOT-type" evidence="6">
    <location>
        <begin position="328"/>
        <end position="444"/>
    </location>
</feature>
<keyword evidence="8" id="KW-1185">Reference proteome</keyword>
<evidence type="ECO:0000259" key="6">
    <source>
        <dbReference type="PROSITE" id="PS51770"/>
    </source>
</evidence>
<protein>
    <submittedName>
        <fullName evidence="7">Thioesterase thiol ester dehydrase-isomerase</fullName>
    </submittedName>
</protein>